<keyword evidence="1" id="KW-1133">Transmembrane helix</keyword>
<dbReference type="AlphaFoldDB" id="A0A6A6E0V1"/>
<protein>
    <recommendedName>
        <fullName evidence="4">Preprotein translocase subunit SecE</fullName>
    </recommendedName>
</protein>
<keyword evidence="1" id="KW-0472">Membrane</keyword>
<feature type="transmembrane region" description="Helical" evidence="1">
    <location>
        <begin position="34"/>
        <end position="56"/>
    </location>
</feature>
<dbReference type="Proteomes" id="UP000800200">
    <property type="component" value="Unassembled WGS sequence"/>
</dbReference>
<reference evidence="2" key="1">
    <citation type="journal article" date="2020" name="Stud. Mycol.">
        <title>101 Dothideomycetes genomes: a test case for predicting lifestyles and emergence of pathogens.</title>
        <authorList>
            <person name="Haridas S."/>
            <person name="Albert R."/>
            <person name="Binder M."/>
            <person name="Bloem J."/>
            <person name="Labutti K."/>
            <person name="Salamov A."/>
            <person name="Andreopoulos B."/>
            <person name="Baker S."/>
            <person name="Barry K."/>
            <person name="Bills G."/>
            <person name="Bluhm B."/>
            <person name="Cannon C."/>
            <person name="Castanera R."/>
            <person name="Culley D."/>
            <person name="Daum C."/>
            <person name="Ezra D."/>
            <person name="Gonzalez J."/>
            <person name="Henrissat B."/>
            <person name="Kuo A."/>
            <person name="Liang C."/>
            <person name="Lipzen A."/>
            <person name="Lutzoni F."/>
            <person name="Magnuson J."/>
            <person name="Mondo S."/>
            <person name="Nolan M."/>
            <person name="Ohm R."/>
            <person name="Pangilinan J."/>
            <person name="Park H.-J."/>
            <person name="Ramirez L."/>
            <person name="Alfaro M."/>
            <person name="Sun H."/>
            <person name="Tritt A."/>
            <person name="Yoshinaga Y."/>
            <person name="Zwiers L.-H."/>
            <person name="Turgeon B."/>
            <person name="Goodwin S."/>
            <person name="Spatafora J."/>
            <person name="Crous P."/>
            <person name="Grigoriev I."/>
        </authorList>
    </citation>
    <scope>NUCLEOTIDE SEQUENCE</scope>
    <source>
        <strain evidence="2">CBS 207.26</strain>
    </source>
</reference>
<keyword evidence="3" id="KW-1185">Reference proteome</keyword>
<organism evidence="2 3">
    <name type="scientific">Zopfia rhizophila CBS 207.26</name>
    <dbReference type="NCBI Taxonomy" id="1314779"/>
    <lineage>
        <taxon>Eukaryota</taxon>
        <taxon>Fungi</taxon>
        <taxon>Dikarya</taxon>
        <taxon>Ascomycota</taxon>
        <taxon>Pezizomycotina</taxon>
        <taxon>Dothideomycetes</taxon>
        <taxon>Dothideomycetes incertae sedis</taxon>
        <taxon>Zopfiaceae</taxon>
        <taxon>Zopfia</taxon>
    </lineage>
</organism>
<evidence type="ECO:0000313" key="2">
    <source>
        <dbReference type="EMBL" id="KAF2183536.1"/>
    </source>
</evidence>
<evidence type="ECO:0008006" key="4">
    <source>
        <dbReference type="Google" id="ProtNLM"/>
    </source>
</evidence>
<name>A0A6A6E0V1_9PEZI</name>
<evidence type="ECO:0000256" key="1">
    <source>
        <dbReference type="SAM" id="Phobius"/>
    </source>
</evidence>
<keyword evidence="1" id="KW-0812">Transmembrane</keyword>
<accession>A0A6A6E0V1</accession>
<sequence length="65" mass="7300">MVLPERPALGYSIWGELGEGLEIEDSRKWDKYDVLCILFSIILALATVCNLDVFLWKVGVRSIGS</sequence>
<gene>
    <name evidence="2" type="ORF">K469DRAFT_209280</name>
</gene>
<proteinExistence type="predicted"/>
<evidence type="ECO:0000313" key="3">
    <source>
        <dbReference type="Proteomes" id="UP000800200"/>
    </source>
</evidence>
<dbReference type="EMBL" id="ML994642">
    <property type="protein sequence ID" value="KAF2183536.1"/>
    <property type="molecule type" value="Genomic_DNA"/>
</dbReference>